<name>A0A557PAE5_9VIBR</name>
<gene>
    <name evidence="16" type="primary">cueR</name>
    <name evidence="16" type="ORF">FOF44_06680</name>
    <name evidence="15" type="ORF">GCM10007931_26380</name>
</gene>
<feature type="coiled-coil region" evidence="13">
    <location>
        <begin position="81"/>
        <end position="111"/>
    </location>
</feature>
<comment type="subcellular location">
    <subcellularLocation>
        <location evidence="1">Cytoplasm</location>
    </subcellularLocation>
</comment>
<comment type="caution">
    <text evidence="16">The sequence shown here is derived from an EMBL/GenBank/DDBJ whole genome shotgun (WGS) entry which is preliminary data.</text>
</comment>
<dbReference type="GO" id="GO:0003677">
    <property type="term" value="F:DNA binding"/>
    <property type="evidence" value="ECO:0007669"/>
    <property type="project" value="UniProtKB-KW"/>
</dbReference>
<organism evidence="16 17">
    <name type="scientific">Vibrio algivorus</name>
    <dbReference type="NCBI Taxonomy" id="1667024"/>
    <lineage>
        <taxon>Bacteria</taxon>
        <taxon>Pseudomonadati</taxon>
        <taxon>Pseudomonadota</taxon>
        <taxon>Gammaproteobacteria</taxon>
        <taxon>Vibrionales</taxon>
        <taxon>Vibrionaceae</taxon>
        <taxon>Vibrio</taxon>
    </lineage>
</organism>
<keyword evidence="8" id="KW-0238">DNA-binding</keyword>
<dbReference type="PROSITE" id="PS50937">
    <property type="entry name" value="HTH_MERR_2"/>
    <property type="match status" value="1"/>
</dbReference>
<dbReference type="OrthoDB" id="9802039at2"/>
<keyword evidence="13" id="KW-0175">Coiled coil</keyword>
<reference evidence="18" key="2">
    <citation type="journal article" date="2019" name="Int. J. Syst. Evol. Microbiol.">
        <title>The Global Catalogue of Microorganisms (GCM) 10K type strain sequencing project: providing services to taxonomists for standard genome sequencing and annotation.</title>
        <authorList>
            <consortium name="The Broad Institute Genomics Platform"/>
            <consortium name="The Broad Institute Genome Sequencing Center for Infectious Disease"/>
            <person name="Wu L."/>
            <person name="Ma J."/>
        </authorList>
    </citation>
    <scope>NUCLEOTIDE SEQUENCE [LARGE SCALE GENOMIC DNA]</scope>
    <source>
        <strain evidence="18">NBRC 111146</strain>
    </source>
</reference>
<dbReference type="Gene3D" id="1.10.1660.10">
    <property type="match status" value="1"/>
</dbReference>
<evidence type="ECO:0000256" key="3">
    <source>
        <dbReference type="ARBA" id="ARBA00017250"/>
    </source>
</evidence>
<evidence type="ECO:0000313" key="17">
    <source>
        <dbReference type="Proteomes" id="UP000319828"/>
    </source>
</evidence>
<dbReference type="InterPro" id="IPR011789">
    <property type="entry name" value="CueR"/>
</dbReference>
<evidence type="ECO:0000256" key="8">
    <source>
        <dbReference type="ARBA" id="ARBA00023125"/>
    </source>
</evidence>
<feature type="domain" description="HTH merR-type" evidence="14">
    <location>
        <begin position="1"/>
        <end position="69"/>
    </location>
</feature>
<dbReference type="GO" id="GO:0005737">
    <property type="term" value="C:cytoplasm"/>
    <property type="evidence" value="ECO:0007669"/>
    <property type="project" value="UniProtKB-SubCell"/>
</dbReference>
<evidence type="ECO:0000313" key="15">
    <source>
        <dbReference type="EMBL" id="GLT15663.1"/>
    </source>
</evidence>
<evidence type="ECO:0000256" key="7">
    <source>
        <dbReference type="ARBA" id="ARBA00023015"/>
    </source>
</evidence>
<dbReference type="GO" id="GO:0003700">
    <property type="term" value="F:DNA-binding transcription factor activity"/>
    <property type="evidence" value="ECO:0007669"/>
    <property type="project" value="InterPro"/>
</dbReference>
<dbReference type="EMBL" id="VMKJ01000009">
    <property type="protein sequence ID" value="TVO37632.1"/>
    <property type="molecule type" value="Genomic_DNA"/>
</dbReference>
<sequence>MNISQVAKLTGLSAKSIRFYESKGVINLPLRGENGYRYYTEEIVEQLKLVARSRMVGFSLDECKSLVELANDPTRHSCDVKATANQKLVEVREKLSQLQQIEKQLTQWINDCPGDNNPDCPIIDNLKGNQK</sequence>
<proteinExistence type="predicted"/>
<evidence type="ECO:0000256" key="5">
    <source>
        <dbReference type="ARBA" id="ARBA00022723"/>
    </source>
</evidence>
<evidence type="ECO:0000256" key="2">
    <source>
        <dbReference type="ARBA" id="ARBA00011738"/>
    </source>
</evidence>
<dbReference type="SMART" id="SM00422">
    <property type="entry name" value="HTH_MERR"/>
    <property type="match status" value="1"/>
</dbReference>
<dbReference type="GO" id="GO:0005507">
    <property type="term" value="F:copper ion binding"/>
    <property type="evidence" value="ECO:0007669"/>
    <property type="project" value="InterPro"/>
</dbReference>
<evidence type="ECO:0000256" key="13">
    <source>
        <dbReference type="SAM" id="Coils"/>
    </source>
</evidence>
<evidence type="ECO:0000256" key="6">
    <source>
        <dbReference type="ARBA" id="ARBA00023008"/>
    </source>
</evidence>
<keyword evidence="6" id="KW-0186">Copper</keyword>
<dbReference type="SUPFAM" id="SSF46955">
    <property type="entry name" value="Putative DNA-binding domain"/>
    <property type="match status" value="1"/>
</dbReference>
<reference evidence="15" key="4">
    <citation type="submission" date="2023-01" db="EMBL/GenBank/DDBJ databases">
        <title>Draft genome sequence of Vibrio algivorus strain NBRC 111146.</title>
        <authorList>
            <person name="Sun Q."/>
            <person name="Mori K."/>
        </authorList>
    </citation>
    <scope>NUCLEOTIDE SEQUENCE</scope>
    <source>
        <strain evidence="15">NBRC 111146</strain>
    </source>
</reference>
<accession>A0A557PAE5</accession>
<dbReference type="PRINTS" id="PR00040">
    <property type="entry name" value="HTHMERR"/>
</dbReference>
<dbReference type="Proteomes" id="UP000319828">
    <property type="component" value="Unassembled WGS sequence"/>
</dbReference>
<dbReference type="PROSITE" id="PS00552">
    <property type="entry name" value="HTH_MERR_1"/>
    <property type="match status" value="1"/>
</dbReference>
<dbReference type="InterPro" id="IPR047057">
    <property type="entry name" value="MerR_fam"/>
</dbReference>
<keyword evidence="10" id="KW-0804">Transcription</keyword>
<reference evidence="15" key="1">
    <citation type="journal article" date="2014" name="Int. J. Syst. Evol. Microbiol.">
        <title>Complete genome of a new Firmicutes species belonging to the dominant human colonic microbiota ('Ruminococcus bicirculans') reveals two chromosomes and a selective capacity to utilize plant glucans.</title>
        <authorList>
            <consortium name="NISC Comparative Sequencing Program"/>
            <person name="Wegmann U."/>
            <person name="Louis P."/>
            <person name="Goesmann A."/>
            <person name="Henrissat B."/>
            <person name="Duncan S.H."/>
            <person name="Flint H.J."/>
        </authorList>
    </citation>
    <scope>NUCLEOTIDE SEQUENCE</scope>
    <source>
        <strain evidence="15">NBRC 111146</strain>
    </source>
</reference>
<evidence type="ECO:0000256" key="11">
    <source>
        <dbReference type="ARBA" id="ARBA00031472"/>
    </source>
</evidence>
<evidence type="ECO:0000313" key="18">
    <source>
        <dbReference type="Proteomes" id="UP001157156"/>
    </source>
</evidence>
<keyword evidence="7" id="KW-0805">Transcription regulation</keyword>
<keyword evidence="5" id="KW-0479">Metal-binding</keyword>
<keyword evidence="18" id="KW-1185">Reference proteome</keyword>
<dbReference type="AlphaFoldDB" id="A0A557PAE5"/>
<evidence type="ECO:0000256" key="10">
    <source>
        <dbReference type="ARBA" id="ARBA00023163"/>
    </source>
</evidence>
<evidence type="ECO:0000256" key="4">
    <source>
        <dbReference type="ARBA" id="ARBA00022490"/>
    </source>
</evidence>
<protein>
    <recommendedName>
        <fullName evidence="3">HTH-type transcriptional regulator CueR</fullName>
    </recommendedName>
    <alternativeName>
        <fullName evidence="12">Copper efflux regulator</fullName>
    </alternativeName>
    <alternativeName>
        <fullName evidence="11">Copper export regulator</fullName>
    </alternativeName>
</protein>
<evidence type="ECO:0000256" key="12">
    <source>
        <dbReference type="ARBA" id="ARBA00032335"/>
    </source>
</evidence>
<keyword evidence="9" id="KW-0010">Activator</keyword>
<dbReference type="EMBL" id="BSPV01000009">
    <property type="protein sequence ID" value="GLT15663.1"/>
    <property type="molecule type" value="Genomic_DNA"/>
</dbReference>
<dbReference type="GO" id="GO:0045893">
    <property type="term" value="P:positive regulation of DNA-templated transcription"/>
    <property type="evidence" value="ECO:0007669"/>
    <property type="project" value="InterPro"/>
</dbReference>
<dbReference type="InterPro" id="IPR009061">
    <property type="entry name" value="DNA-bd_dom_put_sf"/>
</dbReference>
<comment type="subunit">
    <text evidence="2">Homodimer.</text>
</comment>
<evidence type="ECO:0000256" key="1">
    <source>
        <dbReference type="ARBA" id="ARBA00004496"/>
    </source>
</evidence>
<dbReference type="PANTHER" id="PTHR30204">
    <property type="entry name" value="REDOX-CYCLING DRUG-SENSING TRANSCRIPTIONAL ACTIVATOR SOXR"/>
    <property type="match status" value="1"/>
</dbReference>
<evidence type="ECO:0000259" key="14">
    <source>
        <dbReference type="PROSITE" id="PS50937"/>
    </source>
</evidence>
<dbReference type="Proteomes" id="UP001157156">
    <property type="component" value="Unassembled WGS sequence"/>
</dbReference>
<keyword evidence="4" id="KW-0963">Cytoplasm</keyword>
<evidence type="ECO:0000313" key="16">
    <source>
        <dbReference type="EMBL" id="TVO37632.1"/>
    </source>
</evidence>
<dbReference type="CDD" id="cd01108">
    <property type="entry name" value="HTH_CueR"/>
    <property type="match status" value="1"/>
</dbReference>
<dbReference type="RefSeq" id="WP_089123314.1">
    <property type="nucleotide sequence ID" value="NZ_BSPV01000009.1"/>
</dbReference>
<evidence type="ECO:0000256" key="9">
    <source>
        <dbReference type="ARBA" id="ARBA00023159"/>
    </source>
</evidence>
<dbReference type="Pfam" id="PF13411">
    <property type="entry name" value="MerR_1"/>
    <property type="match status" value="1"/>
</dbReference>
<dbReference type="InterPro" id="IPR000551">
    <property type="entry name" value="MerR-type_HTH_dom"/>
</dbReference>
<dbReference type="NCBIfam" id="TIGR02044">
    <property type="entry name" value="CueR"/>
    <property type="match status" value="1"/>
</dbReference>
<dbReference type="PANTHER" id="PTHR30204:SF16">
    <property type="entry name" value="HTH-TYPE TRANSCRIPTIONAL REGULATOR CUER"/>
    <property type="match status" value="1"/>
</dbReference>
<reference evidence="16 17" key="3">
    <citation type="submission" date="2019-07" db="EMBL/GenBank/DDBJ databases">
        <title>The draft genome sequence of Vibrio algivorus M1486.</title>
        <authorList>
            <person name="Meng X."/>
        </authorList>
    </citation>
    <scope>NUCLEOTIDE SEQUENCE [LARGE SCALE GENOMIC DNA]</scope>
    <source>
        <strain evidence="16 17">M1486</strain>
    </source>
</reference>